<feature type="region of interest" description="Disordered" evidence="6">
    <location>
        <begin position="103"/>
        <end position="186"/>
    </location>
</feature>
<dbReference type="AlphaFoldDB" id="A0AAQ4R565"/>
<accession>A0AAQ4R565</accession>
<dbReference type="GO" id="GO:0034454">
    <property type="term" value="P:microtubule anchoring at centrosome"/>
    <property type="evidence" value="ECO:0007669"/>
    <property type="project" value="TreeGrafter"/>
</dbReference>
<keyword evidence="4" id="KW-0206">Cytoskeleton</keyword>
<dbReference type="Proteomes" id="UP000007635">
    <property type="component" value="Chromosome VI"/>
</dbReference>
<evidence type="ECO:0000256" key="2">
    <source>
        <dbReference type="ARBA" id="ARBA00022490"/>
    </source>
</evidence>
<dbReference type="GeneTree" id="ENSGT00660000095541"/>
<dbReference type="PANTHER" id="PTHR18905">
    <property type="entry name" value="NINEIN"/>
    <property type="match status" value="1"/>
</dbReference>
<feature type="coiled-coil region" evidence="5">
    <location>
        <begin position="370"/>
        <end position="446"/>
    </location>
</feature>
<keyword evidence="8" id="KW-1185">Reference proteome</keyword>
<feature type="coiled-coil region" evidence="5">
    <location>
        <begin position="647"/>
        <end position="710"/>
    </location>
</feature>
<feature type="compositionally biased region" description="Polar residues" evidence="6">
    <location>
        <begin position="173"/>
        <end position="185"/>
    </location>
</feature>
<evidence type="ECO:0000256" key="6">
    <source>
        <dbReference type="SAM" id="MobiDB-lite"/>
    </source>
</evidence>
<feature type="coiled-coil region" evidence="5">
    <location>
        <begin position="294"/>
        <end position="321"/>
    </location>
</feature>
<evidence type="ECO:0000256" key="3">
    <source>
        <dbReference type="ARBA" id="ARBA00022553"/>
    </source>
</evidence>
<reference evidence="7" key="3">
    <citation type="submission" date="2025-09" db="UniProtKB">
        <authorList>
            <consortium name="Ensembl"/>
        </authorList>
    </citation>
    <scope>IDENTIFICATION</scope>
</reference>
<reference evidence="7" key="2">
    <citation type="submission" date="2025-08" db="UniProtKB">
        <authorList>
            <consortium name="Ensembl"/>
        </authorList>
    </citation>
    <scope>IDENTIFICATION</scope>
</reference>
<evidence type="ECO:0000256" key="1">
    <source>
        <dbReference type="ARBA" id="ARBA00004300"/>
    </source>
</evidence>
<evidence type="ECO:0000256" key="4">
    <source>
        <dbReference type="ARBA" id="ARBA00023212"/>
    </source>
</evidence>
<feature type="compositionally biased region" description="Basic residues" evidence="6">
    <location>
        <begin position="103"/>
        <end position="112"/>
    </location>
</feature>
<feature type="region of interest" description="Disordered" evidence="6">
    <location>
        <begin position="773"/>
        <end position="802"/>
    </location>
</feature>
<dbReference type="GO" id="GO:0005813">
    <property type="term" value="C:centrosome"/>
    <property type="evidence" value="ECO:0007669"/>
    <property type="project" value="UniProtKB-SubCell"/>
</dbReference>
<feature type="compositionally biased region" description="Basic and acidic residues" evidence="6">
    <location>
        <begin position="156"/>
        <end position="172"/>
    </location>
</feature>
<name>A0AAQ4R565_GASAC</name>
<proteinExistence type="predicted"/>
<evidence type="ECO:0000256" key="5">
    <source>
        <dbReference type="SAM" id="Coils"/>
    </source>
</evidence>
<feature type="coiled-coil region" evidence="5">
    <location>
        <begin position="896"/>
        <end position="947"/>
    </location>
</feature>
<protein>
    <submittedName>
        <fullName evidence="7">Ninein like</fullName>
    </submittedName>
</protein>
<feature type="compositionally biased region" description="Basic and acidic residues" evidence="6">
    <location>
        <begin position="783"/>
        <end position="802"/>
    </location>
</feature>
<evidence type="ECO:0000313" key="7">
    <source>
        <dbReference type="Ensembl" id="ENSGACP00000058725.1"/>
    </source>
</evidence>
<sequence>MQEAELSHYVTQLKVEFDGCDSTATGFLDREQLTELCRKLQLEAQRPVLLDTLLGGRHYAQVNFEEFKTGLVAVLSRSLDSSTSEDDSSYLEPVVREEVKPKFVKGGKRYGRRSQPDAAPTGVTDSPPSRSKAAASSPGGVRRAKVRRSTSLESIESLKTEEETGSRKERLQSDFQSKGTQSTCCRGSGALTPGLVSSMQHQAALEERSVRSTSPSLLAATVGQRVLGRLDEGSGCTSPERVVALWTEEGIRNGRDILQTLDFPLEERLSLADLTLALDNELLVSGNGIHQAALISYKNEVQHLQVQVEQACRERDKMKTDLDLSHQRNLQLVREVDEHHSSLETLNQSRIRDLEQDFRDRLAAVRGQAEQESEALVQQAESERRSLRGELRLLRAQEAELREELCGAKQESSRLEEDLSAAKLKLTEAQSSVSRLQRDVDQLLLDKVLRTGSLCTQPSAMTFDQLIDSQIKPIGLLLCLTAWSSGPDWSESRGAILPNDDVQVKTSLSPLLPKKPQPTDKTALCSLHSVSGPSVSIQTELAVEQLKTKQQQELQELHVQLETRVNYYERSLEVMRQSMEVERKDIAQAFKMEISELEEQKSQAEQEVKQLKEALGRLHPQAGGGGWIHGQERRMQRERAELEQNFAREIGNLVQRLSSEKDEMEAELKLEKDQEVMLVRSQLEEVRAENGALGQRLGALQQEVSELEDDVLFLIYARNLRLSADNGELSARLRGDQESLQMLRERLLTVSKEQEEGVSTANQCLCCLSAGSSAGPEPGAADPEDRADGGSRPGLDSRQEDSMRADAALQLDRLQHLRRLQEVQRQAGDGHREQEERLQARLQEEQGRSRQLEETLRLRAQHSSSHISMKQDQYEKAVLVLRQRTEELETTLKAVRLVLQEKVQQLKEQLAKNRKSGALLKDLHGENAQLMKALQVTEQRQKHAEKKNFLLEDRVRALNSLLREVVTAV</sequence>
<feature type="compositionally biased region" description="Low complexity" evidence="6">
    <location>
        <begin position="126"/>
        <end position="138"/>
    </location>
</feature>
<evidence type="ECO:0000313" key="8">
    <source>
        <dbReference type="Proteomes" id="UP000007635"/>
    </source>
</evidence>
<keyword evidence="2" id="KW-0963">Cytoplasm</keyword>
<organism evidence="7 8">
    <name type="scientific">Gasterosteus aculeatus aculeatus</name>
    <name type="common">three-spined stickleback</name>
    <dbReference type="NCBI Taxonomy" id="481459"/>
    <lineage>
        <taxon>Eukaryota</taxon>
        <taxon>Metazoa</taxon>
        <taxon>Chordata</taxon>
        <taxon>Craniata</taxon>
        <taxon>Vertebrata</taxon>
        <taxon>Euteleostomi</taxon>
        <taxon>Actinopterygii</taxon>
        <taxon>Neopterygii</taxon>
        <taxon>Teleostei</taxon>
        <taxon>Neoteleostei</taxon>
        <taxon>Acanthomorphata</taxon>
        <taxon>Eupercaria</taxon>
        <taxon>Perciformes</taxon>
        <taxon>Cottioidei</taxon>
        <taxon>Gasterosteales</taxon>
        <taxon>Gasterosteidae</taxon>
        <taxon>Gasterosteus</taxon>
    </lineage>
</organism>
<comment type="subcellular location">
    <subcellularLocation>
        <location evidence="1">Cytoplasm</location>
        <location evidence="1">Cytoskeleton</location>
        <location evidence="1">Microtubule organizing center</location>
        <location evidence="1">Centrosome</location>
    </subcellularLocation>
</comment>
<dbReference type="PANTHER" id="PTHR18905:SF12">
    <property type="entry name" value="NINEIN-LIKE PROTEIN"/>
    <property type="match status" value="1"/>
</dbReference>
<dbReference type="Ensembl" id="ENSGACT00000043133.1">
    <property type="protein sequence ID" value="ENSGACP00000058725.1"/>
    <property type="gene ID" value="ENSGACG00000012168.2"/>
</dbReference>
<keyword evidence="5" id="KW-0175">Coiled coil</keyword>
<feature type="coiled-coil region" evidence="5">
    <location>
        <begin position="587"/>
        <end position="617"/>
    </location>
</feature>
<keyword evidence="3" id="KW-0597">Phosphoprotein</keyword>
<reference evidence="7 8" key="1">
    <citation type="journal article" date="2021" name="G3 (Bethesda)">
        <title>Improved contiguity of the threespine stickleback genome using long-read sequencing.</title>
        <authorList>
            <person name="Nath S."/>
            <person name="Shaw D.E."/>
            <person name="White M.A."/>
        </authorList>
    </citation>
    <scope>NUCLEOTIDE SEQUENCE [LARGE SCALE GENOMIC DNA]</scope>
    <source>
        <strain evidence="7 8">Lake Benthic</strain>
    </source>
</reference>